<evidence type="ECO:0000313" key="3">
    <source>
        <dbReference type="Proteomes" id="UP001302274"/>
    </source>
</evidence>
<dbReference type="RefSeq" id="WP_323578322.1">
    <property type="nucleotide sequence ID" value="NZ_JAYGJQ010000002.1"/>
</dbReference>
<feature type="signal peptide" evidence="1">
    <location>
        <begin position="1"/>
        <end position="19"/>
    </location>
</feature>
<dbReference type="Proteomes" id="UP001302274">
    <property type="component" value="Unassembled WGS sequence"/>
</dbReference>
<reference evidence="2 3" key="1">
    <citation type="submission" date="2023-11" db="EMBL/GenBank/DDBJ databases">
        <title>A Novel Polar Bacteriovorax (B. antarcticus) Isolated from the Biocrust in Antarctica.</title>
        <authorList>
            <person name="Mun W."/>
            <person name="Choi S.Y."/>
            <person name="Mitchell R.J."/>
        </authorList>
    </citation>
    <scope>NUCLEOTIDE SEQUENCE [LARGE SCALE GENOMIC DNA]</scope>
    <source>
        <strain evidence="2 3">PP10</strain>
    </source>
</reference>
<dbReference type="EMBL" id="JAYGJQ010000002">
    <property type="protein sequence ID" value="MEA9358072.1"/>
    <property type="molecule type" value="Genomic_DNA"/>
</dbReference>
<sequence length="93" mass="10330">MLKLSGLFIAVLFSSALFANEEDHSIEQKLAALKLERMQAEVMIKRMVHSGRMNEVEAVKAKRAIASVKEEDLAVIRTEALETLKSSQSLATK</sequence>
<gene>
    <name evidence="2" type="ORF">SHI21_17700</name>
</gene>
<name>A0ABU5VYE8_9BACT</name>
<accession>A0ABU5VYE8</accession>
<evidence type="ECO:0000256" key="1">
    <source>
        <dbReference type="SAM" id="SignalP"/>
    </source>
</evidence>
<feature type="chain" id="PRO_5046275716" evidence="1">
    <location>
        <begin position="20"/>
        <end position="93"/>
    </location>
</feature>
<keyword evidence="1" id="KW-0732">Signal</keyword>
<evidence type="ECO:0000313" key="2">
    <source>
        <dbReference type="EMBL" id="MEA9358072.1"/>
    </source>
</evidence>
<keyword evidence="3" id="KW-1185">Reference proteome</keyword>
<comment type="caution">
    <text evidence="2">The sequence shown here is derived from an EMBL/GenBank/DDBJ whole genome shotgun (WGS) entry which is preliminary data.</text>
</comment>
<organism evidence="2 3">
    <name type="scientific">Bacteriovorax antarcticus</name>
    <dbReference type="NCBI Taxonomy" id="3088717"/>
    <lineage>
        <taxon>Bacteria</taxon>
        <taxon>Pseudomonadati</taxon>
        <taxon>Bdellovibrionota</taxon>
        <taxon>Bacteriovoracia</taxon>
        <taxon>Bacteriovoracales</taxon>
        <taxon>Bacteriovoracaceae</taxon>
        <taxon>Bacteriovorax</taxon>
    </lineage>
</organism>
<proteinExistence type="predicted"/>
<protein>
    <submittedName>
        <fullName evidence="2">Uncharacterized protein</fullName>
    </submittedName>
</protein>